<dbReference type="InterPro" id="IPR027396">
    <property type="entry name" value="DsrEFH-like"/>
</dbReference>
<dbReference type="InterPro" id="IPR003787">
    <property type="entry name" value="Sulphur_relay_DsrE/F-like"/>
</dbReference>
<gene>
    <name evidence="2" type="ORF">R0135_05850</name>
</gene>
<sequence length="171" mass="18144">MKMFSPVMILIVTLMGSPFATTSCADEGVVVTPTMAFPADGVWMHAFDSIEGESEKTNAALARAVALYKYMEKAGIDPKQVTSAVVVHGPAIYDIANTARYEEAYGEGVSNPNAKLVAELIARGGEIWVCGVAALHRGVGDDDVLPGVQMAPAAMVAHAELQRRGFSLNPY</sequence>
<evidence type="ECO:0000313" key="2">
    <source>
        <dbReference type="EMBL" id="WOJ94688.1"/>
    </source>
</evidence>
<protein>
    <submittedName>
        <fullName evidence="2">DsrE family protein</fullName>
    </submittedName>
</protein>
<dbReference type="Proteomes" id="UP001626537">
    <property type="component" value="Chromosome"/>
</dbReference>
<evidence type="ECO:0000313" key="3">
    <source>
        <dbReference type="Proteomes" id="UP001626537"/>
    </source>
</evidence>
<organism evidence="2 3">
    <name type="scientific">Congregibacter variabilis</name>
    <dbReference type="NCBI Taxonomy" id="3081200"/>
    <lineage>
        <taxon>Bacteria</taxon>
        <taxon>Pseudomonadati</taxon>
        <taxon>Pseudomonadota</taxon>
        <taxon>Gammaproteobacteria</taxon>
        <taxon>Cellvibrionales</taxon>
        <taxon>Halieaceae</taxon>
        <taxon>Congregibacter</taxon>
    </lineage>
</organism>
<dbReference type="Pfam" id="PF02635">
    <property type="entry name" value="DsrE"/>
    <property type="match status" value="1"/>
</dbReference>
<keyword evidence="1" id="KW-0732">Signal</keyword>
<accession>A0ABZ0I7F6</accession>
<dbReference type="PANTHER" id="PTHR37691:SF1">
    <property type="entry name" value="BLR3518 PROTEIN"/>
    <property type="match status" value="1"/>
</dbReference>
<reference evidence="2 3" key="1">
    <citation type="submission" date="2023-10" db="EMBL/GenBank/DDBJ databases">
        <title>Two novel species belonging to the OM43/NOR5 clade.</title>
        <authorList>
            <person name="Park M."/>
        </authorList>
    </citation>
    <scope>NUCLEOTIDE SEQUENCE [LARGE SCALE GENOMIC DNA]</scope>
    <source>
        <strain evidence="2 3">IMCC43200</strain>
    </source>
</reference>
<keyword evidence="3" id="KW-1185">Reference proteome</keyword>
<dbReference type="PANTHER" id="PTHR37691">
    <property type="entry name" value="BLR3518 PROTEIN"/>
    <property type="match status" value="1"/>
</dbReference>
<dbReference type="Gene3D" id="3.40.1260.10">
    <property type="entry name" value="DsrEFH-like"/>
    <property type="match status" value="1"/>
</dbReference>
<dbReference type="SUPFAM" id="SSF75169">
    <property type="entry name" value="DsrEFH-like"/>
    <property type="match status" value="1"/>
</dbReference>
<name>A0ABZ0I7F6_9GAMM</name>
<evidence type="ECO:0000256" key="1">
    <source>
        <dbReference type="SAM" id="SignalP"/>
    </source>
</evidence>
<feature type="chain" id="PRO_5045505926" evidence="1">
    <location>
        <begin position="26"/>
        <end position="171"/>
    </location>
</feature>
<proteinExistence type="predicted"/>
<dbReference type="RefSeq" id="WP_407349325.1">
    <property type="nucleotide sequence ID" value="NZ_CP136864.1"/>
</dbReference>
<dbReference type="PROSITE" id="PS51257">
    <property type="entry name" value="PROKAR_LIPOPROTEIN"/>
    <property type="match status" value="1"/>
</dbReference>
<feature type="signal peptide" evidence="1">
    <location>
        <begin position="1"/>
        <end position="25"/>
    </location>
</feature>
<dbReference type="EMBL" id="CP136864">
    <property type="protein sequence ID" value="WOJ94688.1"/>
    <property type="molecule type" value="Genomic_DNA"/>
</dbReference>